<accession>A0ABY5V4H4</accession>
<dbReference type="InterPro" id="IPR041657">
    <property type="entry name" value="HTH_17"/>
</dbReference>
<evidence type="ECO:0000259" key="1">
    <source>
        <dbReference type="Pfam" id="PF12728"/>
    </source>
</evidence>
<dbReference type="PANTHER" id="PTHR34585:SF22">
    <property type="entry name" value="HELIX-TURN-HELIX DOMAIN-CONTAINING PROTEIN"/>
    <property type="match status" value="1"/>
</dbReference>
<protein>
    <submittedName>
        <fullName evidence="2">Helix-turn-helix domain-containing protein</fullName>
    </submittedName>
</protein>
<dbReference type="RefSeq" id="WP_019150867.1">
    <property type="nucleotide sequence ID" value="NZ_CP102252.1"/>
</dbReference>
<evidence type="ECO:0000313" key="2">
    <source>
        <dbReference type="EMBL" id="UWN64515.1"/>
    </source>
</evidence>
<dbReference type="PANTHER" id="PTHR34585">
    <property type="match status" value="1"/>
</dbReference>
<evidence type="ECO:0000313" key="3">
    <source>
        <dbReference type="Proteomes" id="UP001058267"/>
    </source>
</evidence>
<organism evidence="2 3">
    <name type="scientific">Alistipes senegalensis JC50</name>
    <dbReference type="NCBI Taxonomy" id="1033732"/>
    <lineage>
        <taxon>Bacteria</taxon>
        <taxon>Pseudomonadati</taxon>
        <taxon>Bacteroidota</taxon>
        <taxon>Bacteroidia</taxon>
        <taxon>Bacteroidales</taxon>
        <taxon>Rikenellaceae</taxon>
        <taxon>Alistipes</taxon>
    </lineage>
</organism>
<keyword evidence="3" id="KW-1185">Reference proteome</keyword>
<dbReference type="Pfam" id="PF12728">
    <property type="entry name" value="HTH_17"/>
    <property type="match status" value="1"/>
</dbReference>
<dbReference type="SUPFAM" id="SSF46955">
    <property type="entry name" value="Putative DNA-binding domain"/>
    <property type="match status" value="1"/>
</dbReference>
<sequence length="109" mass="13140">MILDTETFELWMSKIMERFDRHERMLCTLTGKEIKEAMYVDGERLLDNQDLCQLLQTSKQSLQRYRSSGMLRYRKLRHKTYYTESDVQEFLKKHLETFSAGRRSSAPKH</sequence>
<dbReference type="InterPro" id="IPR009061">
    <property type="entry name" value="DNA-bd_dom_put_sf"/>
</dbReference>
<dbReference type="EMBL" id="CP102252">
    <property type="protein sequence ID" value="UWN64515.1"/>
    <property type="molecule type" value="Genomic_DNA"/>
</dbReference>
<reference evidence="2" key="1">
    <citation type="journal article" date="2022" name="Cell">
        <title>Design, construction, and in vivo augmentation of a complex gut microbiome.</title>
        <authorList>
            <person name="Cheng A.G."/>
            <person name="Ho P.Y."/>
            <person name="Aranda-Diaz A."/>
            <person name="Jain S."/>
            <person name="Yu F.B."/>
            <person name="Meng X."/>
            <person name="Wang M."/>
            <person name="Iakiviak M."/>
            <person name="Nagashima K."/>
            <person name="Zhao A."/>
            <person name="Murugkar P."/>
            <person name="Patil A."/>
            <person name="Atabakhsh K."/>
            <person name="Weakley A."/>
            <person name="Yan J."/>
            <person name="Brumbaugh A.R."/>
            <person name="Higginbottom S."/>
            <person name="Dimas A."/>
            <person name="Shiver A.L."/>
            <person name="Deutschbauer A."/>
            <person name="Neff N."/>
            <person name="Sonnenburg J.L."/>
            <person name="Huang K.C."/>
            <person name="Fischbach M.A."/>
        </authorList>
    </citation>
    <scope>NUCLEOTIDE SEQUENCE</scope>
    <source>
        <strain evidence="2">JC50</strain>
    </source>
</reference>
<proteinExistence type="predicted"/>
<name>A0ABY5V4H4_9BACT</name>
<gene>
    <name evidence="2" type="ORF">NQ519_12245</name>
</gene>
<dbReference type="Proteomes" id="UP001058267">
    <property type="component" value="Chromosome"/>
</dbReference>
<feature type="domain" description="Helix-turn-helix" evidence="1">
    <location>
        <begin position="45"/>
        <end position="94"/>
    </location>
</feature>